<evidence type="ECO:0000313" key="7">
    <source>
        <dbReference type="RefSeq" id="XP_031568750.1"/>
    </source>
</evidence>
<feature type="domain" description="Exocyst complex component Sec8 N-terminal" evidence="5">
    <location>
        <begin position="47"/>
        <end position="138"/>
    </location>
</feature>
<gene>
    <name evidence="7" type="primary">LOC116303362</name>
</gene>
<dbReference type="GO" id="GO:0015031">
    <property type="term" value="P:protein transport"/>
    <property type="evidence" value="ECO:0007669"/>
    <property type="project" value="UniProtKB-KW"/>
</dbReference>
<proteinExistence type="inferred from homology"/>
<dbReference type="GO" id="GO:0000145">
    <property type="term" value="C:exocyst"/>
    <property type="evidence" value="ECO:0007669"/>
    <property type="project" value="UniProtKB-UniRule"/>
</dbReference>
<evidence type="ECO:0000256" key="3">
    <source>
        <dbReference type="ARBA" id="ARBA00022483"/>
    </source>
</evidence>
<name>A0A6P8IQR5_ACTTE</name>
<dbReference type="Pfam" id="PF04048">
    <property type="entry name" value="Sec8_N"/>
    <property type="match status" value="1"/>
</dbReference>
<dbReference type="GeneID" id="116303362"/>
<dbReference type="KEGG" id="aten:116303362"/>
<comment type="similarity">
    <text evidence="1 4">Belongs to the SEC8 family.</text>
</comment>
<dbReference type="InterPro" id="IPR039682">
    <property type="entry name" value="Sec8/EXOC4"/>
</dbReference>
<reference evidence="7" key="1">
    <citation type="submission" date="2025-08" db="UniProtKB">
        <authorList>
            <consortium name="RefSeq"/>
        </authorList>
    </citation>
    <scope>IDENTIFICATION</scope>
    <source>
        <tissue evidence="7">Tentacle</tissue>
    </source>
</reference>
<dbReference type="PANTHER" id="PTHR14146">
    <property type="entry name" value="EXOCYST COMPLEX COMPONENT 4"/>
    <property type="match status" value="1"/>
</dbReference>
<evidence type="ECO:0000256" key="4">
    <source>
        <dbReference type="RuleBase" id="RU367079"/>
    </source>
</evidence>
<organism evidence="6 7">
    <name type="scientific">Actinia tenebrosa</name>
    <name type="common">Australian red waratah sea anemone</name>
    <dbReference type="NCBI Taxonomy" id="6105"/>
    <lineage>
        <taxon>Eukaryota</taxon>
        <taxon>Metazoa</taxon>
        <taxon>Cnidaria</taxon>
        <taxon>Anthozoa</taxon>
        <taxon>Hexacorallia</taxon>
        <taxon>Actiniaria</taxon>
        <taxon>Actiniidae</taxon>
        <taxon>Actinia</taxon>
    </lineage>
</organism>
<dbReference type="Proteomes" id="UP000515163">
    <property type="component" value="Unplaced"/>
</dbReference>
<evidence type="ECO:0000256" key="1">
    <source>
        <dbReference type="ARBA" id="ARBA00010470"/>
    </source>
</evidence>
<dbReference type="GO" id="GO:0006904">
    <property type="term" value="P:vesicle docking involved in exocytosis"/>
    <property type="evidence" value="ECO:0007669"/>
    <property type="project" value="InterPro"/>
</dbReference>
<dbReference type="AlphaFoldDB" id="A0A6P8IQR5"/>
<keyword evidence="3 4" id="KW-0268">Exocytosis</keyword>
<dbReference type="GO" id="GO:0006612">
    <property type="term" value="P:protein targeting to membrane"/>
    <property type="evidence" value="ECO:0007669"/>
    <property type="project" value="UniProtKB-UniRule"/>
</dbReference>
<keyword evidence="2 4" id="KW-0813">Transport</keyword>
<evidence type="ECO:0000313" key="6">
    <source>
        <dbReference type="Proteomes" id="UP000515163"/>
    </source>
</evidence>
<sequence length="307" mass="35484">MATPYRPRRYYDSSSAVLLSVIRTLSTSGNIKQRENEKERLQYEFRDCDDKLNGLVEEQQVHLKDTIRIFTGIASRVEASRNRVRHLKESLQACKTLLRCKRDDLKKYWMEGMEYNEVLSLLDRIDQVKNVPEQIEKHKKQKYYLHATELLVSTVSLLEGSLSGVEALRHVRLDLQAKKKVFHETLIEELHRHLYIRSCKPKQRERLISGSNDSKTQRTATRLKVTETVPSIQTPVGNFQKTHTRSASRSLMLEQGSTETDINSKIGDELVEDLNVDPEKDSDHFMTLLIESLALLGKIPEAIESYC</sequence>
<protein>
    <recommendedName>
        <fullName evidence="4">Exocyst complex component Sec8</fullName>
    </recommendedName>
</protein>
<dbReference type="GO" id="GO:0090522">
    <property type="term" value="P:vesicle tethering involved in exocytosis"/>
    <property type="evidence" value="ECO:0007669"/>
    <property type="project" value="UniProtKB-UniRule"/>
</dbReference>
<evidence type="ECO:0000256" key="2">
    <source>
        <dbReference type="ARBA" id="ARBA00022448"/>
    </source>
</evidence>
<comment type="function">
    <text evidence="4">Component of the exocyst complex involved in the docking of exocytic vesicles with fusion sites on the plasma membrane.</text>
</comment>
<dbReference type="OrthoDB" id="272977at2759"/>
<dbReference type="InParanoid" id="A0A6P8IQR5"/>
<evidence type="ECO:0000259" key="5">
    <source>
        <dbReference type="Pfam" id="PF04048"/>
    </source>
</evidence>
<dbReference type="GO" id="GO:0006893">
    <property type="term" value="P:Golgi to plasma membrane transport"/>
    <property type="evidence" value="ECO:0007669"/>
    <property type="project" value="TreeGrafter"/>
</dbReference>
<accession>A0A6P8IQR5</accession>
<dbReference type="RefSeq" id="XP_031568750.1">
    <property type="nucleotide sequence ID" value="XM_031712890.1"/>
</dbReference>
<dbReference type="InterPro" id="IPR007191">
    <property type="entry name" value="Sec8_exocyst_N"/>
</dbReference>
<keyword evidence="6" id="KW-1185">Reference proteome</keyword>
<keyword evidence="4" id="KW-0653">Protein transport</keyword>
<dbReference type="PANTHER" id="PTHR14146:SF0">
    <property type="entry name" value="EXOCYST COMPLEX COMPONENT 4"/>
    <property type="match status" value="1"/>
</dbReference>